<proteinExistence type="predicted"/>
<name>A0A934IMM4_9HYPH</name>
<protein>
    <submittedName>
        <fullName evidence="2">Histidine phosphotransferase</fullName>
    </submittedName>
</protein>
<dbReference type="InterPro" id="IPR036890">
    <property type="entry name" value="HATPase_C_sf"/>
</dbReference>
<feature type="domain" description="Histidine phosphotransferase ChpT C-terminal" evidence="1">
    <location>
        <begin position="77"/>
        <end position="189"/>
    </location>
</feature>
<evidence type="ECO:0000313" key="3">
    <source>
        <dbReference type="Proteomes" id="UP000609531"/>
    </source>
</evidence>
<sequence>MPTELDLASLLASRLCHDVVGPVGAIQNGLELMAEDDAMTDMALDLIKKSAAQATAKLQYARIAYGAAGGADVIDPGEAGRLTALVFAGERASLDWQWQGAAEPRTTVKLGMLLATYALGAVPRGGTITVRYEDGVIEVAAEGPQLRTPQFLDVVTEGGEIADARGVQALIIDRLAASIGTRVEASADEGRLTLRTTAR</sequence>
<evidence type="ECO:0000259" key="1">
    <source>
        <dbReference type="Pfam" id="PF10090"/>
    </source>
</evidence>
<dbReference type="Gene3D" id="3.30.565.10">
    <property type="entry name" value="Histidine kinase-like ATPase, C-terminal domain"/>
    <property type="match status" value="1"/>
</dbReference>
<dbReference type="Pfam" id="PF10090">
    <property type="entry name" value="HPTransfase"/>
    <property type="match status" value="1"/>
</dbReference>
<comment type="caution">
    <text evidence="2">The sequence shown here is derived from an EMBL/GenBank/DDBJ whole genome shotgun (WGS) entry which is preliminary data.</text>
</comment>
<dbReference type="AlphaFoldDB" id="A0A934IMM4"/>
<accession>A0A934IMM4</accession>
<dbReference type="EMBL" id="JAEKJA010000003">
    <property type="protein sequence ID" value="MBJ3775163.1"/>
    <property type="molecule type" value="Genomic_DNA"/>
</dbReference>
<keyword evidence="3" id="KW-1185">Reference proteome</keyword>
<dbReference type="RefSeq" id="WP_198881044.1">
    <property type="nucleotide sequence ID" value="NZ_JAEKJA010000003.1"/>
</dbReference>
<dbReference type="Proteomes" id="UP000609531">
    <property type="component" value="Unassembled WGS sequence"/>
</dbReference>
<dbReference type="Gene3D" id="1.10.287.130">
    <property type="match status" value="1"/>
</dbReference>
<reference evidence="2" key="1">
    <citation type="submission" date="2020-12" db="EMBL/GenBank/DDBJ databases">
        <title>Bacterial taxonomy.</title>
        <authorList>
            <person name="Pan X."/>
        </authorList>
    </citation>
    <scope>NUCLEOTIDE SEQUENCE</scope>
    <source>
        <strain evidence="2">B2012</strain>
    </source>
</reference>
<dbReference type="InterPro" id="IPR018762">
    <property type="entry name" value="ChpT_C"/>
</dbReference>
<organism evidence="2 3">
    <name type="scientific">Acuticoccus mangrovi</name>
    <dbReference type="NCBI Taxonomy" id="2796142"/>
    <lineage>
        <taxon>Bacteria</taxon>
        <taxon>Pseudomonadati</taxon>
        <taxon>Pseudomonadota</taxon>
        <taxon>Alphaproteobacteria</taxon>
        <taxon>Hyphomicrobiales</taxon>
        <taxon>Amorphaceae</taxon>
        <taxon>Acuticoccus</taxon>
    </lineage>
</organism>
<evidence type="ECO:0000313" key="2">
    <source>
        <dbReference type="EMBL" id="MBJ3775163.1"/>
    </source>
</evidence>
<gene>
    <name evidence="2" type="ORF">JCR33_05655</name>
</gene>